<keyword evidence="3" id="KW-1185">Reference proteome</keyword>
<reference evidence="2" key="1">
    <citation type="submission" date="2020-01" db="EMBL/GenBank/DDBJ databases">
        <authorList>
            <person name="Rat A."/>
        </authorList>
    </citation>
    <scope>NUCLEOTIDE SEQUENCE</scope>
    <source>
        <strain evidence="2">LMG 28251</strain>
    </source>
</reference>
<gene>
    <name evidence="2" type="ORF">GXW79_02425</name>
</gene>
<name>A0AAF1JVC6_9PROT</name>
<comment type="caution">
    <text evidence="2">The sequence shown here is derived from an EMBL/GenBank/DDBJ whole genome shotgun (WGS) entry which is preliminary data.</text>
</comment>
<dbReference type="Proteomes" id="UP001196068">
    <property type="component" value="Unassembled WGS sequence"/>
</dbReference>
<evidence type="ECO:0000313" key="2">
    <source>
        <dbReference type="EMBL" id="MBR0653927.1"/>
    </source>
</evidence>
<proteinExistence type="predicted"/>
<protein>
    <submittedName>
        <fullName evidence="2">Uncharacterized protein</fullName>
    </submittedName>
</protein>
<dbReference type="EMBL" id="JAAEDH010000002">
    <property type="protein sequence ID" value="MBR0653927.1"/>
    <property type="molecule type" value="Genomic_DNA"/>
</dbReference>
<reference evidence="2" key="2">
    <citation type="journal article" date="2021" name="Syst. Appl. Microbiol.">
        <title>Roseomonas hellenica sp. nov., isolated from roots of wild-growing Alkanna tinctoria.</title>
        <authorList>
            <person name="Rat A."/>
            <person name="Naranjo H.D."/>
            <person name="Lebbe L."/>
            <person name="Cnockaert M."/>
            <person name="Krigas N."/>
            <person name="Grigoriadou K."/>
            <person name="Maloupa E."/>
            <person name="Willems A."/>
        </authorList>
    </citation>
    <scope>NUCLEOTIDE SEQUENCE</scope>
    <source>
        <strain evidence="2">LMG 28251</strain>
    </source>
</reference>
<dbReference type="AlphaFoldDB" id="A0AAF1JVC6"/>
<organism evidence="2 3">
    <name type="scientific">Plastoroseomonas arctica</name>
    <dbReference type="NCBI Taxonomy" id="1509237"/>
    <lineage>
        <taxon>Bacteria</taxon>
        <taxon>Pseudomonadati</taxon>
        <taxon>Pseudomonadota</taxon>
        <taxon>Alphaproteobacteria</taxon>
        <taxon>Acetobacterales</taxon>
        <taxon>Acetobacteraceae</taxon>
        <taxon>Plastoroseomonas</taxon>
    </lineage>
</organism>
<evidence type="ECO:0000313" key="3">
    <source>
        <dbReference type="Proteomes" id="UP001196068"/>
    </source>
</evidence>
<feature type="region of interest" description="Disordered" evidence="1">
    <location>
        <begin position="1"/>
        <end position="21"/>
    </location>
</feature>
<dbReference type="RefSeq" id="WP_211872635.1">
    <property type="nucleotide sequence ID" value="NZ_JAAEDH010000002.1"/>
</dbReference>
<sequence length="91" mass="10013">MVAESQAHSVSLRTLDEDAPPPLAHYPDPAFVAAFLAGMPVEVAASFSARQLFAIQQAFGAPDAQRRRKRWRASVPTPWATYTMSLAWDRG</sequence>
<evidence type="ECO:0000256" key="1">
    <source>
        <dbReference type="SAM" id="MobiDB-lite"/>
    </source>
</evidence>
<accession>A0AAF1JVC6</accession>
<feature type="compositionally biased region" description="Polar residues" evidence="1">
    <location>
        <begin position="1"/>
        <end position="12"/>
    </location>
</feature>